<dbReference type="EMBL" id="RCHU02000019">
    <property type="protein sequence ID" value="KAL3565333.1"/>
    <property type="molecule type" value="Genomic_DNA"/>
</dbReference>
<name>A0ACC4AGM5_POPAL</name>
<accession>A0ACC4AGM5</accession>
<sequence>MDGGGGSRENVTAGGAYTEELHVLAVDDSLVDRKLVERLLKNSSCKVTTAENGLRALEYLGLGDEKRTSLEDNVSCSCHNQLHALELKRRQTESSILKEIPVVIMSSENIPTRINKHLPILLAIDDTATQGQQRDAMRLEPAKNQVLRKITREVTRKGQEHALVKEQVMFRTLKIVHGDGFGSDGWKLSMAEIEITTKYMHRKNEERTRMEERE</sequence>
<evidence type="ECO:0000313" key="1">
    <source>
        <dbReference type="EMBL" id="KAL3565333.1"/>
    </source>
</evidence>
<proteinExistence type="predicted"/>
<protein>
    <submittedName>
        <fullName evidence="1">Uncharacterized protein</fullName>
    </submittedName>
</protein>
<evidence type="ECO:0000313" key="2">
    <source>
        <dbReference type="Proteomes" id="UP000309997"/>
    </source>
</evidence>
<comment type="caution">
    <text evidence="1">The sequence shown here is derived from an EMBL/GenBank/DDBJ whole genome shotgun (WGS) entry which is preliminary data.</text>
</comment>
<dbReference type="Proteomes" id="UP000309997">
    <property type="component" value="Unassembled WGS sequence"/>
</dbReference>
<keyword evidence="2" id="KW-1185">Reference proteome</keyword>
<reference evidence="1 2" key="1">
    <citation type="journal article" date="2024" name="Plant Biotechnol. J.">
        <title>Genome and CRISPR/Cas9 system of a widespread forest tree (Populus alba) in the world.</title>
        <authorList>
            <person name="Liu Y.J."/>
            <person name="Jiang P.F."/>
            <person name="Han X.M."/>
            <person name="Li X.Y."/>
            <person name="Wang H.M."/>
            <person name="Wang Y.J."/>
            <person name="Wang X.X."/>
            <person name="Zeng Q.Y."/>
        </authorList>
    </citation>
    <scope>NUCLEOTIDE SEQUENCE [LARGE SCALE GENOMIC DNA]</scope>
    <source>
        <strain evidence="2">cv. PAL-ZL1</strain>
    </source>
</reference>
<organism evidence="1 2">
    <name type="scientific">Populus alba</name>
    <name type="common">White poplar</name>
    <dbReference type="NCBI Taxonomy" id="43335"/>
    <lineage>
        <taxon>Eukaryota</taxon>
        <taxon>Viridiplantae</taxon>
        <taxon>Streptophyta</taxon>
        <taxon>Embryophyta</taxon>
        <taxon>Tracheophyta</taxon>
        <taxon>Spermatophyta</taxon>
        <taxon>Magnoliopsida</taxon>
        <taxon>eudicotyledons</taxon>
        <taxon>Gunneridae</taxon>
        <taxon>Pentapetalae</taxon>
        <taxon>rosids</taxon>
        <taxon>fabids</taxon>
        <taxon>Malpighiales</taxon>
        <taxon>Salicaceae</taxon>
        <taxon>Saliceae</taxon>
        <taxon>Populus</taxon>
    </lineage>
</organism>
<gene>
    <name evidence="1" type="ORF">D5086_033379</name>
</gene>